<gene>
    <name evidence="7" type="ORF">MJO55_14340</name>
</gene>
<keyword evidence="3 5" id="KW-1133">Transmembrane helix</keyword>
<evidence type="ECO:0000256" key="4">
    <source>
        <dbReference type="ARBA" id="ARBA00023136"/>
    </source>
</evidence>
<sequence length="667" mass="68932">MNTVPALRSVLPEAAPVLRSLVAVVIAVLVAVSWGPPGSATAVAGAGAVAGAAALQDRPRGRILRVLFVAALMGASALLGALTSAHSPVFIAAAGVWCFAAALAWALGGHAGLIASAAGALMVAAAPVAPTWASTLGTAGLAVGAGALQAVVIAVWPPRRWRVQHDALTAAYRALAADASRLARRSGDGGLAHADSMIALRAVFTTATGPTTRHPADYRRWYLLPERIGTALTDVADAADSAGILTAAADTLTAVADHRRAAREAADAALRRLDDAVAVLPAADIAAGQRLSAHLHEAAAMRLGDFVPSSPDALRVRRPDLRTSGRAAVSHLRAEIDRHSPVFRHAVRLGAAVATACAAERYTAVGHGAWIALTVLIVLRPETAHTYTRCVGRTAGVAAGAVLASAVLLIARPGPMVTGVLAAVGVGAVYAAARYGYLAWAAAAGAAVTLIVAIDRPIAVASPGDLVVGTLIGGALAVLAHVVFPDDALTRLAQRAGELLKTEIDYAATVIKVYLHELDTATDVRAAAWERTFRARAAFEAAAGAARLESREQRHWLRSYRSVLNAITSSCATLENNLPVDPFPDSHRVFLHAVDEFVEALCGEPPTPTDPWTVDAVELAAAAQRVRRTVPVHESDEGSARVLVGEIAAITRHLSVIAGTPWPTSQR</sequence>
<accession>A0ABY3U4J3</accession>
<evidence type="ECO:0000256" key="5">
    <source>
        <dbReference type="SAM" id="Phobius"/>
    </source>
</evidence>
<feature type="transmembrane region" description="Helical" evidence="5">
    <location>
        <begin position="466"/>
        <end position="484"/>
    </location>
</feature>
<proteinExistence type="predicted"/>
<evidence type="ECO:0000256" key="1">
    <source>
        <dbReference type="ARBA" id="ARBA00004141"/>
    </source>
</evidence>
<name>A0ABY3U4J3_9MYCO</name>
<protein>
    <submittedName>
        <fullName evidence="7">FUSC family protein</fullName>
    </submittedName>
</protein>
<feature type="transmembrane region" description="Helical" evidence="5">
    <location>
        <begin position="89"/>
        <end position="107"/>
    </location>
</feature>
<keyword evidence="4 5" id="KW-0472">Membrane</keyword>
<feature type="transmembrane region" description="Helical" evidence="5">
    <location>
        <begin position="63"/>
        <end position="83"/>
    </location>
</feature>
<comment type="subcellular location">
    <subcellularLocation>
        <location evidence="1">Membrane</location>
        <topology evidence="1">Multi-pass membrane protein</topology>
    </subcellularLocation>
</comment>
<feature type="transmembrane region" description="Helical" evidence="5">
    <location>
        <begin position="437"/>
        <end position="454"/>
    </location>
</feature>
<feature type="transmembrane region" description="Helical" evidence="5">
    <location>
        <begin position="139"/>
        <end position="156"/>
    </location>
</feature>
<dbReference type="Pfam" id="PF13515">
    <property type="entry name" value="FUSC_2"/>
    <property type="match status" value="1"/>
</dbReference>
<evidence type="ECO:0000313" key="7">
    <source>
        <dbReference type="EMBL" id="ULP34524.1"/>
    </source>
</evidence>
<keyword evidence="8" id="KW-1185">Reference proteome</keyword>
<feature type="transmembrane region" description="Helical" evidence="5">
    <location>
        <begin position="17"/>
        <end position="34"/>
    </location>
</feature>
<evidence type="ECO:0000313" key="8">
    <source>
        <dbReference type="Proteomes" id="UP001055159"/>
    </source>
</evidence>
<evidence type="ECO:0000256" key="3">
    <source>
        <dbReference type="ARBA" id="ARBA00022989"/>
    </source>
</evidence>
<dbReference type="RefSeq" id="WP_043409417.1">
    <property type="nucleotide sequence ID" value="NZ_CP092427.2"/>
</dbReference>
<evidence type="ECO:0000256" key="2">
    <source>
        <dbReference type="ARBA" id="ARBA00022692"/>
    </source>
</evidence>
<dbReference type="InterPro" id="IPR049453">
    <property type="entry name" value="Memb_transporter_dom"/>
</dbReference>
<feature type="domain" description="Integral membrane bound transporter" evidence="6">
    <location>
        <begin position="357"/>
        <end position="479"/>
    </location>
</feature>
<dbReference type="EMBL" id="CP092427">
    <property type="protein sequence ID" value="ULP34524.1"/>
    <property type="molecule type" value="Genomic_DNA"/>
</dbReference>
<reference evidence="7" key="1">
    <citation type="submission" date="2022-08" db="EMBL/GenBank/DDBJ databases">
        <title>Whole genome sequencing of non-tuberculosis mycobacteria type-strains.</title>
        <authorList>
            <person name="Igarashi Y."/>
            <person name="Osugi A."/>
            <person name="Mitarai S."/>
        </authorList>
    </citation>
    <scope>NUCLEOTIDE SEQUENCE</scope>
    <source>
        <strain evidence="7">JCM 16372</strain>
    </source>
</reference>
<feature type="transmembrane region" description="Helical" evidence="5">
    <location>
        <begin position="390"/>
        <end position="410"/>
    </location>
</feature>
<keyword evidence="2 5" id="KW-0812">Transmembrane</keyword>
<dbReference type="Proteomes" id="UP001055159">
    <property type="component" value="Chromosome"/>
</dbReference>
<organism evidence="7 8">
    <name type="scientific">Mycolicibacterium rufum</name>
    <dbReference type="NCBI Taxonomy" id="318424"/>
    <lineage>
        <taxon>Bacteria</taxon>
        <taxon>Bacillati</taxon>
        <taxon>Actinomycetota</taxon>
        <taxon>Actinomycetes</taxon>
        <taxon>Mycobacteriales</taxon>
        <taxon>Mycobacteriaceae</taxon>
        <taxon>Mycolicibacterium</taxon>
    </lineage>
</organism>
<evidence type="ECO:0000259" key="6">
    <source>
        <dbReference type="Pfam" id="PF13515"/>
    </source>
</evidence>